<evidence type="ECO:0000313" key="2">
    <source>
        <dbReference type="Proteomes" id="UP001150217"/>
    </source>
</evidence>
<dbReference type="Proteomes" id="UP001150217">
    <property type="component" value="Unassembled WGS sequence"/>
</dbReference>
<keyword evidence="2" id="KW-1185">Reference proteome</keyword>
<organism evidence="1 2">
    <name type="scientific">Lentinula lateritia</name>
    <dbReference type="NCBI Taxonomy" id="40482"/>
    <lineage>
        <taxon>Eukaryota</taxon>
        <taxon>Fungi</taxon>
        <taxon>Dikarya</taxon>
        <taxon>Basidiomycota</taxon>
        <taxon>Agaricomycotina</taxon>
        <taxon>Agaricomycetes</taxon>
        <taxon>Agaricomycetidae</taxon>
        <taxon>Agaricales</taxon>
        <taxon>Marasmiineae</taxon>
        <taxon>Omphalotaceae</taxon>
        <taxon>Lentinula</taxon>
    </lineage>
</organism>
<sequence>MHNWLNVGSCWGRLASAGSIYLLLIIAGQPSLASKLRSKAVSNTVLFALCNDIWWPDNPHECIVEEQTKFLKTL</sequence>
<gene>
    <name evidence="1" type="ORF">C8R41DRAFT_832832</name>
</gene>
<name>A0ABQ8VHS1_9AGAR</name>
<protein>
    <submittedName>
        <fullName evidence="1">Uncharacterized protein</fullName>
    </submittedName>
</protein>
<proteinExistence type="predicted"/>
<comment type="caution">
    <text evidence="1">The sequence shown here is derived from an EMBL/GenBank/DDBJ whole genome shotgun (WGS) entry which is preliminary data.</text>
</comment>
<accession>A0ABQ8VHS1</accession>
<evidence type="ECO:0000313" key="1">
    <source>
        <dbReference type="EMBL" id="KAJ4492292.1"/>
    </source>
</evidence>
<reference evidence="1" key="1">
    <citation type="submission" date="2022-08" db="EMBL/GenBank/DDBJ databases">
        <title>A Global Phylogenomic Analysis of the Shiitake Genus Lentinula.</title>
        <authorList>
            <consortium name="DOE Joint Genome Institute"/>
            <person name="Sierra-Patev S."/>
            <person name="Min B."/>
            <person name="Naranjo-Ortiz M."/>
            <person name="Looney B."/>
            <person name="Konkel Z."/>
            <person name="Slot J.C."/>
            <person name="Sakamoto Y."/>
            <person name="Steenwyk J.L."/>
            <person name="Rokas A."/>
            <person name="Carro J."/>
            <person name="Camarero S."/>
            <person name="Ferreira P."/>
            <person name="Molpeceres G."/>
            <person name="Ruiz-Duenas F.J."/>
            <person name="Serrano A."/>
            <person name="Henrissat B."/>
            <person name="Drula E."/>
            <person name="Hughes K.W."/>
            <person name="Mata J.L."/>
            <person name="Ishikawa N.K."/>
            <person name="Vargas-Isla R."/>
            <person name="Ushijima S."/>
            <person name="Smith C.A."/>
            <person name="Ahrendt S."/>
            <person name="Andreopoulos W."/>
            <person name="He G."/>
            <person name="Labutti K."/>
            <person name="Lipzen A."/>
            <person name="Ng V."/>
            <person name="Riley R."/>
            <person name="Sandor L."/>
            <person name="Barry K."/>
            <person name="Martinez A.T."/>
            <person name="Xiao Y."/>
            <person name="Gibbons J.G."/>
            <person name="Terashima K."/>
            <person name="Grigoriev I.V."/>
            <person name="Hibbett D.S."/>
        </authorList>
    </citation>
    <scope>NUCLEOTIDE SEQUENCE</scope>
    <source>
        <strain evidence="1">RHP3577 ss4</strain>
    </source>
</reference>
<dbReference type="EMBL" id="JANVFT010000039">
    <property type="protein sequence ID" value="KAJ4492292.1"/>
    <property type="molecule type" value="Genomic_DNA"/>
</dbReference>